<evidence type="ECO:0000313" key="7">
    <source>
        <dbReference type="EMBL" id="MCI3271443.1"/>
    </source>
</evidence>
<dbReference type="Proteomes" id="UP001165269">
    <property type="component" value="Unassembled WGS sequence"/>
</dbReference>
<protein>
    <submittedName>
        <fullName evidence="7">Site-specific integrase</fullName>
    </submittedName>
</protein>
<evidence type="ECO:0000256" key="1">
    <source>
        <dbReference type="ARBA" id="ARBA00022908"/>
    </source>
</evidence>
<dbReference type="InterPro" id="IPR004107">
    <property type="entry name" value="Integrase_SAM-like_N"/>
</dbReference>
<evidence type="ECO:0000313" key="8">
    <source>
        <dbReference type="Proteomes" id="UP001165269"/>
    </source>
</evidence>
<dbReference type="InterPro" id="IPR050090">
    <property type="entry name" value="Tyrosine_recombinase_XerCD"/>
</dbReference>
<evidence type="ECO:0000256" key="2">
    <source>
        <dbReference type="ARBA" id="ARBA00023125"/>
    </source>
</evidence>
<keyword evidence="3" id="KW-0233">DNA recombination</keyword>
<keyword evidence="2 4" id="KW-0238">DNA-binding</keyword>
<dbReference type="InterPro" id="IPR002104">
    <property type="entry name" value="Integrase_catalytic"/>
</dbReference>
<dbReference type="InterPro" id="IPR013762">
    <property type="entry name" value="Integrase-like_cat_sf"/>
</dbReference>
<dbReference type="SUPFAM" id="SSF56349">
    <property type="entry name" value="DNA breaking-rejoining enzymes"/>
    <property type="match status" value="1"/>
</dbReference>
<reference evidence="7" key="1">
    <citation type="submission" date="2022-03" db="EMBL/GenBank/DDBJ databases">
        <title>Streptomyces 7R015 and 7R016 isolated from Barleria lupulina in Thailand.</title>
        <authorList>
            <person name="Kanchanasin P."/>
            <person name="Phongsopitanun W."/>
            <person name="Tanasupawat S."/>
        </authorList>
    </citation>
    <scope>NUCLEOTIDE SEQUENCE</scope>
    <source>
        <strain evidence="7">7R015</strain>
    </source>
</reference>
<evidence type="ECO:0000256" key="4">
    <source>
        <dbReference type="PROSITE-ProRule" id="PRU01248"/>
    </source>
</evidence>
<dbReference type="Gene3D" id="1.10.443.10">
    <property type="entry name" value="Intergrase catalytic core"/>
    <property type="match status" value="1"/>
</dbReference>
<dbReference type="PROSITE" id="PS51900">
    <property type="entry name" value="CB"/>
    <property type="match status" value="1"/>
</dbReference>
<name>A0ABS9Y2L7_9ACTN</name>
<dbReference type="RefSeq" id="WP_242764024.1">
    <property type="nucleotide sequence ID" value="NZ_JALDAY010000003.1"/>
</dbReference>
<dbReference type="PANTHER" id="PTHR30349:SF91">
    <property type="entry name" value="INTA PROTEIN"/>
    <property type="match status" value="1"/>
</dbReference>
<evidence type="ECO:0000259" key="6">
    <source>
        <dbReference type="PROSITE" id="PS51900"/>
    </source>
</evidence>
<dbReference type="InterPro" id="IPR011010">
    <property type="entry name" value="DNA_brk_join_enz"/>
</dbReference>
<sequence length="411" mass="45930">MPEIKKVILKGGKTRYRTVVDIGYEPKKDAFGNPVVDEATGKPVLKRKQLTITKDKKTEVQDELDRIRGQMVTGTFIAPSDVTVAEWIDTWLDLKARDVEETTLDTYRKLFIHTREKLGHVRLQALTEDDVQAFIDSLIVSGRRRAGKAGTGLAVSTVDAILARLRECLSRAVVRKLIAANPAQFVKISHQAKKRDRKERRRAKPWNVAEVQAFIRGIEGDRLYAPMLLSLMGLRPAEVCGLRWSDIDLKLGTLETANTRTMIRNHTVVEKDTKTEAGDRALPLPTKGAEALKKFRARQAAEKLAAGEAYTDSGYVIVDALGEPLNTRQLREHAYRLMSQLGIRRVRLYDARHSCLTYLAVSGVPDVVLARWAGHTNASFTKAKYVHPDVEDLRPAAAAWDSFHSADSDGV</sequence>
<keyword evidence="8" id="KW-1185">Reference proteome</keyword>
<organism evidence="7 8">
    <name type="scientific">Streptomyces cylindrosporus</name>
    <dbReference type="NCBI Taxonomy" id="2927583"/>
    <lineage>
        <taxon>Bacteria</taxon>
        <taxon>Bacillati</taxon>
        <taxon>Actinomycetota</taxon>
        <taxon>Actinomycetes</taxon>
        <taxon>Kitasatosporales</taxon>
        <taxon>Streptomycetaceae</taxon>
        <taxon>Streptomyces</taxon>
    </lineage>
</organism>
<dbReference type="PANTHER" id="PTHR30349">
    <property type="entry name" value="PHAGE INTEGRASE-RELATED"/>
    <property type="match status" value="1"/>
</dbReference>
<dbReference type="CDD" id="cd01189">
    <property type="entry name" value="INT_ICEBs1_C_like"/>
    <property type="match status" value="1"/>
</dbReference>
<feature type="domain" description="Tyr recombinase" evidence="5">
    <location>
        <begin position="201"/>
        <end position="398"/>
    </location>
</feature>
<dbReference type="Pfam" id="PF00589">
    <property type="entry name" value="Phage_integrase"/>
    <property type="match status" value="1"/>
</dbReference>
<dbReference type="InterPro" id="IPR044068">
    <property type="entry name" value="CB"/>
</dbReference>
<evidence type="ECO:0000259" key="5">
    <source>
        <dbReference type="PROSITE" id="PS51898"/>
    </source>
</evidence>
<dbReference type="EMBL" id="JALDAY010000003">
    <property type="protein sequence ID" value="MCI3271443.1"/>
    <property type="molecule type" value="Genomic_DNA"/>
</dbReference>
<proteinExistence type="predicted"/>
<feature type="domain" description="Core-binding (CB)" evidence="6">
    <location>
        <begin position="82"/>
        <end position="173"/>
    </location>
</feature>
<keyword evidence="1" id="KW-0229">DNA integration</keyword>
<dbReference type="Pfam" id="PF14659">
    <property type="entry name" value="Phage_int_SAM_3"/>
    <property type="match status" value="1"/>
</dbReference>
<accession>A0ABS9Y2L7</accession>
<dbReference type="PROSITE" id="PS51898">
    <property type="entry name" value="TYR_RECOMBINASE"/>
    <property type="match status" value="1"/>
</dbReference>
<comment type="caution">
    <text evidence="7">The sequence shown here is derived from an EMBL/GenBank/DDBJ whole genome shotgun (WGS) entry which is preliminary data.</text>
</comment>
<gene>
    <name evidence="7" type="ORF">MQP27_10000</name>
</gene>
<evidence type="ECO:0000256" key="3">
    <source>
        <dbReference type="ARBA" id="ARBA00023172"/>
    </source>
</evidence>
<dbReference type="Gene3D" id="1.10.150.130">
    <property type="match status" value="1"/>
</dbReference>
<dbReference type="InterPro" id="IPR010998">
    <property type="entry name" value="Integrase_recombinase_N"/>
</dbReference>